<comment type="caution">
    <text evidence="6">The sequence shown here is derived from an EMBL/GenBank/DDBJ whole genome shotgun (WGS) entry which is preliminary data.</text>
</comment>
<sequence>MSESTARTMPDDSRFDILSAAAQCFMERGYHASSIDDVARSLGSTKGRVYHHFPSKADLFAEVFRTGMEMNYTAIEPYREKDIPAVMRWRHLATIHTGQMIRTKPFQRVVWEGVELHLRGATTPEQREVFARLLQYRTEYGLIFRKTIEEARDAGAMDFENLGIAAELMFMTLNSPIFWYSPRPDETEGDIDRLVGQIVTCAARGLGAS</sequence>
<accession>A0A7C9RB96</accession>
<dbReference type="Gene3D" id="1.10.10.60">
    <property type="entry name" value="Homeodomain-like"/>
    <property type="match status" value="1"/>
</dbReference>
<dbReference type="PANTHER" id="PTHR30055:SF234">
    <property type="entry name" value="HTH-TYPE TRANSCRIPTIONAL REGULATOR BETI"/>
    <property type="match status" value="1"/>
</dbReference>
<organism evidence="6 7">
    <name type="scientific">Mesorhizobium zhangyense</name>
    <dbReference type="NCBI Taxonomy" id="1776730"/>
    <lineage>
        <taxon>Bacteria</taxon>
        <taxon>Pseudomonadati</taxon>
        <taxon>Pseudomonadota</taxon>
        <taxon>Alphaproteobacteria</taxon>
        <taxon>Hyphomicrobiales</taxon>
        <taxon>Phyllobacteriaceae</taxon>
        <taxon>Mesorhizobium</taxon>
    </lineage>
</organism>
<protein>
    <submittedName>
        <fullName evidence="6">TetR/AcrR family transcriptional regulator</fullName>
    </submittedName>
</protein>
<evidence type="ECO:0000259" key="5">
    <source>
        <dbReference type="PROSITE" id="PS50977"/>
    </source>
</evidence>
<dbReference type="PROSITE" id="PS01081">
    <property type="entry name" value="HTH_TETR_1"/>
    <property type="match status" value="1"/>
</dbReference>
<dbReference type="EMBL" id="JAAKZG010000014">
    <property type="protein sequence ID" value="NGN44319.1"/>
    <property type="molecule type" value="Genomic_DNA"/>
</dbReference>
<dbReference type="SUPFAM" id="SSF46689">
    <property type="entry name" value="Homeodomain-like"/>
    <property type="match status" value="1"/>
</dbReference>
<dbReference type="InterPro" id="IPR009057">
    <property type="entry name" value="Homeodomain-like_sf"/>
</dbReference>
<evidence type="ECO:0000256" key="2">
    <source>
        <dbReference type="ARBA" id="ARBA00023125"/>
    </source>
</evidence>
<evidence type="ECO:0000256" key="4">
    <source>
        <dbReference type="PROSITE-ProRule" id="PRU00335"/>
    </source>
</evidence>
<evidence type="ECO:0000313" key="7">
    <source>
        <dbReference type="Proteomes" id="UP000481252"/>
    </source>
</evidence>
<dbReference type="InterPro" id="IPR041490">
    <property type="entry name" value="KstR2_TetR_C"/>
</dbReference>
<dbReference type="InterPro" id="IPR023772">
    <property type="entry name" value="DNA-bd_HTH_TetR-type_CS"/>
</dbReference>
<dbReference type="InterPro" id="IPR036271">
    <property type="entry name" value="Tet_transcr_reg_TetR-rel_C_sf"/>
</dbReference>
<reference evidence="6 7" key="1">
    <citation type="submission" date="2020-02" db="EMBL/GenBank/DDBJ databases">
        <title>Genome sequence of the type strain CGMCC 1.15528 of Mesorhizobium zhangyense.</title>
        <authorList>
            <person name="Gao J."/>
            <person name="Sun J."/>
        </authorList>
    </citation>
    <scope>NUCLEOTIDE SEQUENCE [LARGE SCALE GENOMIC DNA]</scope>
    <source>
        <strain evidence="6 7">CGMCC 1.15528</strain>
    </source>
</reference>
<dbReference type="RefSeq" id="WP_165120708.1">
    <property type="nucleotide sequence ID" value="NZ_JAAKZG010000014.1"/>
</dbReference>
<dbReference type="Pfam" id="PF17932">
    <property type="entry name" value="TetR_C_24"/>
    <property type="match status" value="1"/>
</dbReference>
<dbReference type="PANTHER" id="PTHR30055">
    <property type="entry name" value="HTH-TYPE TRANSCRIPTIONAL REGULATOR RUTR"/>
    <property type="match status" value="1"/>
</dbReference>
<keyword evidence="7" id="KW-1185">Reference proteome</keyword>
<dbReference type="InterPro" id="IPR050109">
    <property type="entry name" value="HTH-type_TetR-like_transc_reg"/>
</dbReference>
<dbReference type="Pfam" id="PF00440">
    <property type="entry name" value="TetR_N"/>
    <property type="match status" value="1"/>
</dbReference>
<dbReference type="GO" id="GO:0003700">
    <property type="term" value="F:DNA-binding transcription factor activity"/>
    <property type="evidence" value="ECO:0007669"/>
    <property type="project" value="TreeGrafter"/>
</dbReference>
<dbReference type="InterPro" id="IPR001647">
    <property type="entry name" value="HTH_TetR"/>
</dbReference>
<dbReference type="GO" id="GO:0000976">
    <property type="term" value="F:transcription cis-regulatory region binding"/>
    <property type="evidence" value="ECO:0007669"/>
    <property type="project" value="TreeGrafter"/>
</dbReference>
<keyword evidence="3" id="KW-0804">Transcription</keyword>
<keyword evidence="1" id="KW-0805">Transcription regulation</keyword>
<dbReference type="PRINTS" id="PR00455">
    <property type="entry name" value="HTHTETR"/>
</dbReference>
<dbReference type="AlphaFoldDB" id="A0A7C9RB96"/>
<evidence type="ECO:0000313" key="6">
    <source>
        <dbReference type="EMBL" id="NGN44319.1"/>
    </source>
</evidence>
<dbReference type="SUPFAM" id="SSF48498">
    <property type="entry name" value="Tetracyclin repressor-like, C-terminal domain"/>
    <property type="match status" value="1"/>
</dbReference>
<evidence type="ECO:0000256" key="3">
    <source>
        <dbReference type="ARBA" id="ARBA00023163"/>
    </source>
</evidence>
<dbReference type="PROSITE" id="PS50977">
    <property type="entry name" value="HTH_TETR_2"/>
    <property type="match status" value="1"/>
</dbReference>
<proteinExistence type="predicted"/>
<feature type="domain" description="HTH tetR-type" evidence="5">
    <location>
        <begin position="11"/>
        <end position="71"/>
    </location>
</feature>
<keyword evidence="2 4" id="KW-0238">DNA-binding</keyword>
<evidence type="ECO:0000256" key="1">
    <source>
        <dbReference type="ARBA" id="ARBA00023015"/>
    </source>
</evidence>
<dbReference type="Proteomes" id="UP000481252">
    <property type="component" value="Unassembled WGS sequence"/>
</dbReference>
<name>A0A7C9RB96_9HYPH</name>
<dbReference type="Gene3D" id="1.10.357.10">
    <property type="entry name" value="Tetracycline Repressor, domain 2"/>
    <property type="match status" value="1"/>
</dbReference>
<feature type="DNA-binding region" description="H-T-H motif" evidence="4">
    <location>
        <begin position="34"/>
        <end position="53"/>
    </location>
</feature>
<gene>
    <name evidence="6" type="ORF">G6N74_24925</name>
</gene>